<evidence type="ECO:0000256" key="5">
    <source>
        <dbReference type="ARBA" id="ARBA00022692"/>
    </source>
</evidence>
<proteinExistence type="inferred from homology"/>
<dbReference type="EMBL" id="LT629736">
    <property type="protein sequence ID" value="SDS32263.1"/>
    <property type="molecule type" value="Genomic_DNA"/>
</dbReference>
<dbReference type="Gene3D" id="3.30.460.20">
    <property type="entry name" value="CorA soluble domain-like"/>
    <property type="match status" value="1"/>
</dbReference>
<comment type="subcellular location">
    <subcellularLocation>
        <location evidence="1">Cell membrane</location>
        <topology evidence="1">Multi-pass membrane protein</topology>
    </subcellularLocation>
    <subcellularLocation>
        <location evidence="8">Membrane</location>
        <topology evidence="8">Multi-pass membrane protein</topology>
    </subcellularLocation>
</comment>
<evidence type="ECO:0000313" key="9">
    <source>
        <dbReference type="EMBL" id="SDS32263.1"/>
    </source>
</evidence>
<evidence type="ECO:0000256" key="8">
    <source>
        <dbReference type="RuleBase" id="RU362010"/>
    </source>
</evidence>
<dbReference type="SUPFAM" id="SSF144083">
    <property type="entry name" value="Magnesium transport protein CorA, transmembrane region"/>
    <property type="match status" value="1"/>
</dbReference>
<dbReference type="NCBIfam" id="TIGR00383">
    <property type="entry name" value="corA"/>
    <property type="match status" value="1"/>
</dbReference>
<keyword evidence="7 8" id="KW-0472">Membrane</keyword>
<dbReference type="Proteomes" id="UP000243207">
    <property type="component" value="Chromosome I"/>
</dbReference>
<feature type="transmembrane region" description="Helical" evidence="8">
    <location>
        <begin position="336"/>
        <end position="356"/>
    </location>
</feature>
<keyword evidence="8" id="KW-0460">Magnesium</keyword>
<organism evidence="9 10">
    <name type="scientific">Halopseudomonas xinjiangensis</name>
    <dbReference type="NCBI Taxonomy" id="487184"/>
    <lineage>
        <taxon>Bacteria</taxon>
        <taxon>Pseudomonadati</taxon>
        <taxon>Pseudomonadota</taxon>
        <taxon>Gammaproteobacteria</taxon>
        <taxon>Pseudomonadales</taxon>
        <taxon>Pseudomonadaceae</taxon>
        <taxon>Halopseudomonas</taxon>
    </lineage>
</organism>
<evidence type="ECO:0000256" key="1">
    <source>
        <dbReference type="ARBA" id="ARBA00004651"/>
    </source>
</evidence>
<protein>
    <recommendedName>
        <fullName evidence="8">Magnesium transport protein CorA</fullName>
    </recommendedName>
</protein>
<comment type="function">
    <text evidence="8">Mediates influx of magnesium ions.</text>
</comment>
<gene>
    <name evidence="8" type="primary">corA</name>
    <name evidence="9" type="ORF">SAMN05216421_1313</name>
</gene>
<dbReference type="PANTHER" id="PTHR46494:SF1">
    <property type="entry name" value="CORA FAMILY METAL ION TRANSPORTER (EUROFUNG)"/>
    <property type="match status" value="1"/>
</dbReference>
<accession>A0A1H1R988</accession>
<dbReference type="GO" id="GO:0015095">
    <property type="term" value="F:magnesium ion transmembrane transporter activity"/>
    <property type="evidence" value="ECO:0007669"/>
    <property type="project" value="UniProtKB-UniRule"/>
</dbReference>
<evidence type="ECO:0000313" key="10">
    <source>
        <dbReference type="Proteomes" id="UP000243207"/>
    </source>
</evidence>
<dbReference type="GO" id="GO:0005886">
    <property type="term" value="C:plasma membrane"/>
    <property type="evidence" value="ECO:0007669"/>
    <property type="project" value="UniProtKB-SubCell"/>
</dbReference>
<name>A0A1H1R988_9GAMM</name>
<evidence type="ECO:0000256" key="7">
    <source>
        <dbReference type="ARBA" id="ARBA00023136"/>
    </source>
</evidence>
<evidence type="ECO:0000256" key="4">
    <source>
        <dbReference type="ARBA" id="ARBA00022475"/>
    </source>
</evidence>
<keyword evidence="5 8" id="KW-0812">Transmembrane</keyword>
<keyword evidence="6 8" id="KW-1133">Transmembrane helix</keyword>
<dbReference type="AlphaFoldDB" id="A0A1H1R988"/>
<evidence type="ECO:0000256" key="2">
    <source>
        <dbReference type="ARBA" id="ARBA00009765"/>
    </source>
</evidence>
<dbReference type="InterPro" id="IPR045863">
    <property type="entry name" value="CorA_TM1_TM2"/>
</dbReference>
<dbReference type="GO" id="GO:0000287">
    <property type="term" value="F:magnesium ion binding"/>
    <property type="evidence" value="ECO:0007669"/>
    <property type="project" value="TreeGrafter"/>
</dbReference>
<evidence type="ECO:0000256" key="6">
    <source>
        <dbReference type="ARBA" id="ARBA00022989"/>
    </source>
</evidence>
<dbReference type="GO" id="GO:0015087">
    <property type="term" value="F:cobalt ion transmembrane transporter activity"/>
    <property type="evidence" value="ECO:0007669"/>
    <property type="project" value="UniProtKB-UniRule"/>
</dbReference>
<dbReference type="SUPFAM" id="SSF143865">
    <property type="entry name" value="CorA soluble domain-like"/>
    <property type="match status" value="1"/>
</dbReference>
<dbReference type="Gene3D" id="1.20.58.340">
    <property type="entry name" value="Magnesium transport protein CorA, transmembrane region"/>
    <property type="match status" value="2"/>
</dbReference>
<feature type="transmembrane region" description="Helical" evidence="8">
    <location>
        <begin position="304"/>
        <end position="324"/>
    </location>
</feature>
<dbReference type="OrthoDB" id="9803416at2"/>
<dbReference type="CDD" id="cd12828">
    <property type="entry name" value="TmCorA-like_1"/>
    <property type="match status" value="1"/>
</dbReference>
<dbReference type="PANTHER" id="PTHR46494">
    <property type="entry name" value="CORA FAMILY METAL ION TRANSPORTER (EUROFUNG)"/>
    <property type="match status" value="1"/>
</dbReference>
<comment type="similarity">
    <text evidence="2 8">Belongs to the CorA metal ion transporter (MIT) (TC 1.A.35) family.</text>
</comment>
<dbReference type="STRING" id="487184.SAMN05216421_1313"/>
<keyword evidence="8" id="KW-0406">Ion transport</keyword>
<evidence type="ECO:0000256" key="3">
    <source>
        <dbReference type="ARBA" id="ARBA00022448"/>
    </source>
</evidence>
<reference evidence="10" key="1">
    <citation type="submission" date="2016-10" db="EMBL/GenBank/DDBJ databases">
        <authorList>
            <person name="Varghese N."/>
            <person name="Submissions S."/>
        </authorList>
    </citation>
    <scope>NUCLEOTIDE SEQUENCE [LARGE SCALE GENOMIC DNA]</scope>
    <source>
        <strain evidence="10">NRRL B-51270</strain>
    </source>
</reference>
<dbReference type="InterPro" id="IPR004488">
    <property type="entry name" value="Mg/Co-transport_prot_CorA"/>
</dbReference>
<dbReference type="InterPro" id="IPR002523">
    <property type="entry name" value="MgTranspt_CorA/ZnTranspt_ZntB"/>
</dbReference>
<dbReference type="FunFam" id="1.20.58.340:FF:000012">
    <property type="entry name" value="Magnesium transport protein CorA"/>
    <property type="match status" value="1"/>
</dbReference>
<sequence length="364" mass="42155">MLRSKGKRLARKLVVKRGKKTGAAPGTLVHIGRESDAAVPVRLIEYDDDEYTDIDDVDPERIARLRHTDKVSWLNVDGVHKPQLIEALGKELGLHPLVMEDIVNTDQRAKIEDYDGYLYVVLRMLRFSEENNEIQSEQLSLVLGPHFVLSLQEEPGDVFEAVRDRLRAGRRIRFMQADYLAYALLDAVVDHYFVMLEQLGDQIEALEDELIATPSPDTLGKIHHYKREMLLLRKSVWPLREVLSRLSRDENPLISPETRLFLRDVYDHAIHVVETVDTFRELLVGMLDLYMSSVGNRMNEVMKVLTIFATLFMPLTFIAGVYGMNFEYMPELEWRYGYPMVWMVMIATVIGLVVFFRRRGWLSL</sequence>
<dbReference type="InterPro" id="IPR045861">
    <property type="entry name" value="CorA_cytoplasmic_dom"/>
</dbReference>
<keyword evidence="4 8" id="KW-1003">Cell membrane</keyword>
<dbReference type="RefSeq" id="WP_093392395.1">
    <property type="nucleotide sequence ID" value="NZ_LT629736.1"/>
</dbReference>
<keyword evidence="3 8" id="KW-0813">Transport</keyword>
<dbReference type="GO" id="GO:0050897">
    <property type="term" value="F:cobalt ion binding"/>
    <property type="evidence" value="ECO:0007669"/>
    <property type="project" value="TreeGrafter"/>
</dbReference>
<dbReference type="Pfam" id="PF01544">
    <property type="entry name" value="CorA"/>
    <property type="match status" value="1"/>
</dbReference>
<keyword evidence="10" id="KW-1185">Reference proteome</keyword>